<evidence type="ECO:0000313" key="1">
    <source>
        <dbReference type="EMBL" id="EJU17760.1"/>
    </source>
</evidence>
<dbReference type="AlphaFoldDB" id="A0AAN4AT70"/>
<reference evidence="1 2" key="1">
    <citation type="submission" date="2012-07" db="EMBL/GenBank/DDBJ databases">
        <authorList>
            <person name="Durkin A.S."/>
            <person name="McCorrison J."/>
            <person name="Torralba M."/>
            <person name="Gillis M."/>
            <person name="Methe B."/>
            <person name="Sutton G."/>
            <person name="Nelson K.E."/>
        </authorList>
    </citation>
    <scope>NUCLEOTIDE SEQUENCE [LARGE SCALE GENOMIC DNA]</scope>
    <source>
        <strain evidence="1 2">Fnf 1007</strain>
    </source>
</reference>
<gene>
    <name evidence="1" type="ORF">HMPREF1127_2123</name>
</gene>
<protein>
    <submittedName>
        <fullName evidence="1">Uncharacterized protein</fullName>
    </submittedName>
</protein>
<dbReference type="EMBL" id="ALKK01000040">
    <property type="protein sequence ID" value="EJU17760.1"/>
    <property type="molecule type" value="Genomic_DNA"/>
</dbReference>
<evidence type="ECO:0000313" key="2">
    <source>
        <dbReference type="Proteomes" id="UP000003120"/>
    </source>
</evidence>
<sequence>MSKIVDTYLETQDFHETVRRCKISPLIAHLTLAKAGVLKIHDKINYGTKAQALGGRAEEYFQKLVPEAIDANRFWKTNNPVYDFMFKGLKIDVKYSSLRPHTNTPCWCARVSGEQDITVIFLERDKGTELKDPYILLIPSGFVSVKNTMHISKSGRWLSEFQVEADELNSILNDYAGVLEM</sequence>
<dbReference type="RefSeq" id="WP_005961262.1">
    <property type="nucleotide sequence ID" value="NZ_ALKK01000040.1"/>
</dbReference>
<proteinExistence type="predicted"/>
<accession>A0AAN4AT70</accession>
<dbReference type="Proteomes" id="UP000003120">
    <property type="component" value="Unassembled WGS sequence"/>
</dbReference>
<comment type="caution">
    <text evidence="1">The sequence shown here is derived from an EMBL/GenBank/DDBJ whole genome shotgun (WGS) entry which is preliminary data.</text>
</comment>
<name>A0AAN4AT70_9FUSO</name>
<organism evidence="1 2">
    <name type="scientific">Fusobacterium necrophorum subsp. funduliforme Fnf 1007</name>
    <dbReference type="NCBI Taxonomy" id="1161424"/>
    <lineage>
        <taxon>Bacteria</taxon>
        <taxon>Fusobacteriati</taxon>
        <taxon>Fusobacteriota</taxon>
        <taxon>Fusobacteriia</taxon>
        <taxon>Fusobacteriales</taxon>
        <taxon>Fusobacteriaceae</taxon>
        <taxon>Fusobacterium</taxon>
    </lineage>
</organism>